<name>A0A4Y2S7Q7_ARAVE</name>
<keyword evidence="3" id="KW-1185">Reference proteome</keyword>
<dbReference type="Proteomes" id="UP000499080">
    <property type="component" value="Unassembled WGS sequence"/>
</dbReference>
<dbReference type="EMBL" id="BGPR01020274">
    <property type="protein sequence ID" value="GBN84231.1"/>
    <property type="molecule type" value="Genomic_DNA"/>
</dbReference>
<evidence type="ECO:0000313" key="3">
    <source>
        <dbReference type="Proteomes" id="UP000499080"/>
    </source>
</evidence>
<dbReference type="EMBL" id="BGPR01020275">
    <property type="protein sequence ID" value="GBN84234.1"/>
    <property type="molecule type" value="Genomic_DNA"/>
</dbReference>
<reference evidence="2 3" key="1">
    <citation type="journal article" date="2019" name="Sci. Rep.">
        <title>Orb-weaving spider Araneus ventricosus genome elucidates the spidroin gene catalogue.</title>
        <authorList>
            <person name="Kono N."/>
            <person name="Nakamura H."/>
            <person name="Ohtoshi R."/>
            <person name="Moran D.A.P."/>
            <person name="Shinohara A."/>
            <person name="Yoshida Y."/>
            <person name="Fujiwara M."/>
            <person name="Mori M."/>
            <person name="Tomita M."/>
            <person name="Arakawa K."/>
        </authorList>
    </citation>
    <scope>NUCLEOTIDE SEQUENCE [LARGE SCALE GENOMIC DNA]</scope>
</reference>
<evidence type="ECO:0000313" key="1">
    <source>
        <dbReference type="EMBL" id="GBN84231.1"/>
    </source>
</evidence>
<proteinExistence type="predicted"/>
<organism evidence="2 3">
    <name type="scientific">Araneus ventricosus</name>
    <name type="common">Orbweaver spider</name>
    <name type="synonym">Epeira ventricosa</name>
    <dbReference type="NCBI Taxonomy" id="182803"/>
    <lineage>
        <taxon>Eukaryota</taxon>
        <taxon>Metazoa</taxon>
        <taxon>Ecdysozoa</taxon>
        <taxon>Arthropoda</taxon>
        <taxon>Chelicerata</taxon>
        <taxon>Arachnida</taxon>
        <taxon>Araneae</taxon>
        <taxon>Araneomorphae</taxon>
        <taxon>Entelegynae</taxon>
        <taxon>Araneoidea</taxon>
        <taxon>Araneidae</taxon>
        <taxon>Araneus</taxon>
    </lineage>
</organism>
<evidence type="ECO:0000313" key="2">
    <source>
        <dbReference type="EMBL" id="GBN84234.1"/>
    </source>
</evidence>
<evidence type="ECO:0008006" key="4">
    <source>
        <dbReference type="Google" id="ProtNLM"/>
    </source>
</evidence>
<dbReference type="AlphaFoldDB" id="A0A4Y2S7Q7"/>
<sequence length="128" mass="14764">MTTLYPCRRQGFQNLLDKLSLLSGMRRLEMGPNTFEAKHNAMSTKEFFPSIHGRLKVIHFVPNFRIIQFLTEHGNFKAYLKRFNLSRTDLCFCSSGEIQDVNHLILSCPKFTPARCLLISSLKKNNLA</sequence>
<comment type="caution">
    <text evidence="2">The sequence shown here is derived from an EMBL/GenBank/DDBJ whole genome shotgun (WGS) entry which is preliminary data.</text>
</comment>
<dbReference type="OrthoDB" id="7480128at2759"/>
<accession>A0A4Y2S7Q7</accession>
<protein>
    <recommendedName>
        <fullName evidence="4">Reverse transcriptase zinc-binding domain-containing protein</fullName>
    </recommendedName>
</protein>
<gene>
    <name evidence="1" type="ORF">AVEN_153504_1</name>
    <name evidence="2" type="ORF">AVEN_172039_1</name>
</gene>